<sequence>MPKTKIVMLTSLAGAGIDIQPGNICICSQEDAQSFLDARYARPFNAKQDEGRTEKHYPAEPEPETKPAKSEPKAAKAETKVAKADAKTPTNKTSQAGATEPAAPTKTKRRRAKSPAA</sequence>
<feature type="compositionally biased region" description="Polar residues" evidence="1">
    <location>
        <begin position="88"/>
        <end position="97"/>
    </location>
</feature>
<proteinExistence type="predicted"/>
<gene>
    <name evidence="2" type="ORF">Q31a_27090</name>
</gene>
<dbReference type="KEGG" id="ahel:Q31a_27090"/>
<dbReference type="RefSeq" id="WP_145078005.1">
    <property type="nucleotide sequence ID" value="NZ_CP036298.1"/>
</dbReference>
<reference evidence="2 3" key="1">
    <citation type="submission" date="2019-02" db="EMBL/GenBank/DDBJ databases">
        <title>Deep-cultivation of Planctomycetes and their phenomic and genomic characterization uncovers novel biology.</title>
        <authorList>
            <person name="Wiegand S."/>
            <person name="Jogler M."/>
            <person name="Boedeker C."/>
            <person name="Pinto D."/>
            <person name="Vollmers J."/>
            <person name="Rivas-Marin E."/>
            <person name="Kohn T."/>
            <person name="Peeters S.H."/>
            <person name="Heuer A."/>
            <person name="Rast P."/>
            <person name="Oberbeckmann S."/>
            <person name="Bunk B."/>
            <person name="Jeske O."/>
            <person name="Meyerdierks A."/>
            <person name="Storesund J.E."/>
            <person name="Kallscheuer N."/>
            <person name="Luecker S."/>
            <person name="Lage O.M."/>
            <person name="Pohl T."/>
            <person name="Merkel B.J."/>
            <person name="Hornburger P."/>
            <person name="Mueller R.-W."/>
            <person name="Bruemmer F."/>
            <person name="Labrenz M."/>
            <person name="Spormann A.M."/>
            <person name="Op den Camp H."/>
            <person name="Overmann J."/>
            <person name="Amann R."/>
            <person name="Jetten M.S.M."/>
            <person name="Mascher T."/>
            <person name="Medema M.H."/>
            <person name="Devos D.P."/>
            <person name="Kaster A.-K."/>
            <person name="Ovreas L."/>
            <person name="Rohde M."/>
            <person name="Galperin M.Y."/>
            <person name="Jogler C."/>
        </authorList>
    </citation>
    <scope>NUCLEOTIDE SEQUENCE [LARGE SCALE GENOMIC DNA]</scope>
    <source>
        <strain evidence="2 3">Q31a</strain>
    </source>
</reference>
<feature type="region of interest" description="Disordered" evidence="1">
    <location>
        <begin position="44"/>
        <end position="117"/>
    </location>
</feature>
<dbReference type="Proteomes" id="UP000318017">
    <property type="component" value="Chromosome"/>
</dbReference>
<organism evidence="2 3">
    <name type="scientific">Aureliella helgolandensis</name>
    <dbReference type="NCBI Taxonomy" id="2527968"/>
    <lineage>
        <taxon>Bacteria</taxon>
        <taxon>Pseudomonadati</taxon>
        <taxon>Planctomycetota</taxon>
        <taxon>Planctomycetia</taxon>
        <taxon>Pirellulales</taxon>
        <taxon>Pirellulaceae</taxon>
        <taxon>Aureliella</taxon>
    </lineage>
</organism>
<evidence type="ECO:0000256" key="1">
    <source>
        <dbReference type="SAM" id="MobiDB-lite"/>
    </source>
</evidence>
<dbReference type="AlphaFoldDB" id="A0A518G728"/>
<feature type="compositionally biased region" description="Basic residues" evidence="1">
    <location>
        <begin position="106"/>
        <end position="117"/>
    </location>
</feature>
<feature type="compositionally biased region" description="Basic and acidic residues" evidence="1">
    <location>
        <begin position="47"/>
        <end position="86"/>
    </location>
</feature>
<accession>A0A518G728</accession>
<dbReference type="EMBL" id="CP036298">
    <property type="protein sequence ID" value="QDV24392.1"/>
    <property type="molecule type" value="Genomic_DNA"/>
</dbReference>
<keyword evidence="3" id="KW-1185">Reference proteome</keyword>
<protein>
    <submittedName>
        <fullName evidence="2">Uncharacterized protein</fullName>
    </submittedName>
</protein>
<evidence type="ECO:0000313" key="3">
    <source>
        <dbReference type="Proteomes" id="UP000318017"/>
    </source>
</evidence>
<name>A0A518G728_9BACT</name>
<evidence type="ECO:0000313" key="2">
    <source>
        <dbReference type="EMBL" id="QDV24392.1"/>
    </source>
</evidence>